<dbReference type="Pfam" id="PF13308">
    <property type="entry name" value="YARHG"/>
    <property type="match status" value="1"/>
</dbReference>
<proteinExistence type="predicted"/>
<dbReference type="InterPro" id="IPR025582">
    <property type="entry name" value="YARHG_dom"/>
</dbReference>
<dbReference type="RefSeq" id="WP_198912823.1">
    <property type="nucleotide sequence ID" value="NZ_OENF01000039.1"/>
</dbReference>
<sequence length="327" mass="38015">MMILQLKYKKNHLLFTVMTLLVLTSCGSDVEISSKTQKLKLIEALQTIKNRDNSENSLFTMLGNMKFSVDNNMENRSNSKEIKAKSIEEKPVGKITNNGKQPMRKFVGLYPIASERTLTHYDMKSLTKKDLKIMRNEIFARHGYIFKPAEEMDNYFRNINWYVGKNNNVDYLLTNIERKNIKFIQTYEKKSNVGSIGYINGTDIIMREGYSSQYKIIGSFKNTGEKVTILDKYISKKTTILIKKKITVTDRDDKEHVLEKGKSIEIVAVNPEFDDDILISFKDKNGKRKEGMVYSKTDLDYIKTYWYKVKRNSGEIGWVFGKFITIQ</sequence>
<feature type="domain" description="YARHG" evidence="1">
    <location>
        <begin position="108"/>
        <end position="189"/>
    </location>
</feature>
<dbReference type="AlphaFoldDB" id="A0A2H1YIF1"/>
<evidence type="ECO:0000313" key="3">
    <source>
        <dbReference type="Proteomes" id="UP000234211"/>
    </source>
</evidence>
<protein>
    <recommendedName>
        <fullName evidence="1">YARHG domain-containing protein</fullName>
    </recommendedName>
</protein>
<organism evidence="2 3">
    <name type="scientific">Tenacibaculum piscium</name>
    <dbReference type="NCBI Taxonomy" id="1458515"/>
    <lineage>
        <taxon>Bacteria</taxon>
        <taxon>Pseudomonadati</taxon>
        <taxon>Bacteroidota</taxon>
        <taxon>Flavobacteriia</taxon>
        <taxon>Flavobacteriales</taxon>
        <taxon>Flavobacteriaceae</taxon>
        <taxon>Tenacibaculum</taxon>
    </lineage>
</organism>
<name>A0A2H1YIF1_9FLAO</name>
<dbReference type="EMBL" id="OENF01000039">
    <property type="protein sequence ID" value="SOS75284.1"/>
    <property type="molecule type" value="Genomic_DNA"/>
</dbReference>
<accession>A0A2H1YIF1</accession>
<dbReference type="Gene3D" id="1.20.58.1690">
    <property type="match status" value="1"/>
</dbReference>
<keyword evidence="3" id="KW-1185">Reference proteome</keyword>
<gene>
    <name evidence="2" type="ORF">TNO020_440057</name>
</gene>
<reference evidence="3" key="1">
    <citation type="submission" date="2017-11" db="EMBL/GenBank/DDBJ databases">
        <authorList>
            <person name="Duchaud E."/>
        </authorList>
    </citation>
    <scope>NUCLEOTIDE SEQUENCE [LARGE SCALE GENOMIC DNA]</scope>
    <source>
        <strain evidence="3">Tenacibaculum sp. TNO020</strain>
    </source>
</reference>
<dbReference type="InterPro" id="IPR038434">
    <property type="entry name" value="YARHG_sf"/>
</dbReference>
<evidence type="ECO:0000313" key="2">
    <source>
        <dbReference type="EMBL" id="SOS75284.1"/>
    </source>
</evidence>
<dbReference type="PROSITE" id="PS51257">
    <property type="entry name" value="PROKAR_LIPOPROTEIN"/>
    <property type="match status" value="1"/>
</dbReference>
<dbReference type="SMART" id="SM01324">
    <property type="entry name" value="YARHG"/>
    <property type="match status" value="1"/>
</dbReference>
<evidence type="ECO:0000259" key="1">
    <source>
        <dbReference type="SMART" id="SM01324"/>
    </source>
</evidence>
<dbReference type="Proteomes" id="UP000234211">
    <property type="component" value="Unassembled WGS sequence"/>
</dbReference>